<name>A0A0D2FRU1_9EURO</name>
<dbReference type="EMBL" id="KN846958">
    <property type="protein sequence ID" value="KIW69275.1"/>
    <property type="molecule type" value="Genomic_DNA"/>
</dbReference>
<dbReference type="PANTHER" id="PTHR43130:SF7">
    <property type="entry name" value="DJ-1_PFPI DOMAIN-CONTAINING PROTEIN"/>
    <property type="match status" value="1"/>
</dbReference>
<dbReference type="AlphaFoldDB" id="A0A0D2FRU1"/>
<dbReference type="InterPro" id="IPR002818">
    <property type="entry name" value="DJ-1/PfpI"/>
</dbReference>
<evidence type="ECO:0000259" key="1">
    <source>
        <dbReference type="Pfam" id="PF01965"/>
    </source>
</evidence>
<proteinExistence type="predicted"/>
<protein>
    <recommendedName>
        <fullName evidence="1">DJ-1/PfpI domain-containing protein</fullName>
    </recommendedName>
</protein>
<dbReference type="STRING" id="5601.A0A0D2FRU1"/>
<gene>
    <name evidence="2" type="ORF">PV04_05158</name>
</gene>
<dbReference type="HOGENOM" id="CLU_000445_44_8_1"/>
<evidence type="ECO:0000313" key="3">
    <source>
        <dbReference type="Proteomes" id="UP000054266"/>
    </source>
</evidence>
<dbReference type="SUPFAM" id="SSF52317">
    <property type="entry name" value="Class I glutamine amidotransferase-like"/>
    <property type="match status" value="1"/>
</dbReference>
<dbReference type="InterPro" id="IPR052158">
    <property type="entry name" value="INH-QAR"/>
</dbReference>
<organism evidence="2 3">
    <name type="scientific">Phialophora macrospora</name>
    <dbReference type="NCBI Taxonomy" id="1851006"/>
    <lineage>
        <taxon>Eukaryota</taxon>
        <taxon>Fungi</taxon>
        <taxon>Dikarya</taxon>
        <taxon>Ascomycota</taxon>
        <taxon>Pezizomycotina</taxon>
        <taxon>Eurotiomycetes</taxon>
        <taxon>Chaetothyriomycetidae</taxon>
        <taxon>Chaetothyriales</taxon>
        <taxon>Herpotrichiellaceae</taxon>
        <taxon>Phialophora</taxon>
    </lineage>
</organism>
<dbReference type="Proteomes" id="UP000054266">
    <property type="component" value="Unassembled WGS sequence"/>
</dbReference>
<dbReference type="InterPro" id="IPR029062">
    <property type="entry name" value="Class_I_gatase-like"/>
</dbReference>
<keyword evidence="3" id="KW-1185">Reference proteome</keyword>
<dbReference type="PANTHER" id="PTHR43130">
    <property type="entry name" value="ARAC-FAMILY TRANSCRIPTIONAL REGULATOR"/>
    <property type="match status" value="1"/>
</dbReference>
<reference evidence="2 3" key="1">
    <citation type="submission" date="2015-01" db="EMBL/GenBank/DDBJ databases">
        <title>The Genome Sequence of Capronia semiimmersa CBS27337.</title>
        <authorList>
            <consortium name="The Broad Institute Genomics Platform"/>
            <person name="Cuomo C."/>
            <person name="de Hoog S."/>
            <person name="Gorbushina A."/>
            <person name="Stielow B."/>
            <person name="Teixiera M."/>
            <person name="Abouelleil A."/>
            <person name="Chapman S.B."/>
            <person name="Priest M."/>
            <person name="Young S.K."/>
            <person name="Wortman J."/>
            <person name="Nusbaum C."/>
            <person name="Birren B."/>
        </authorList>
    </citation>
    <scope>NUCLEOTIDE SEQUENCE [LARGE SCALE GENOMIC DNA]</scope>
    <source>
        <strain evidence="2 3">CBS 27337</strain>
    </source>
</reference>
<dbReference type="Gene3D" id="3.40.50.880">
    <property type="match status" value="1"/>
</dbReference>
<dbReference type="Pfam" id="PF01965">
    <property type="entry name" value="DJ-1_PfpI"/>
    <property type="match status" value="1"/>
</dbReference>
<accession>A0A0D2FRU1</accession>
<evidence type="ECO:0000313" key="2">
    <source>
        <dbReference type="EMBL" id="KIW69275.1"/>
    </source>
</evidence>
<feature type="domain" description="DJ-1/PfpI" evidence="1">
    <location>
        <begin position="51"/>
        <end position="195"/>
    </location>
</feature>
<sequence length="231" mass="25664">MEEQQFNLSRPNRPIQIGVILLNSETEILDVAPIDLLHSMSKKFVAALEPFYPEGIAAQALDIEFHWVNETGETARLTGGLSLVPTDTFATCPPLDIVLMGAHVQLEGYTPSKAELDFIRKSYDDCSAFITVCGGFLAPFQAGLFKDKTVTAPRFLLDQLRQTAPEINWVEKRWHRDGKLWTSGALLNGLDLMRAFGTEYWGGEGTLLQFALDSGHYPQRDVGYADASLKV</sequence>